<dbReference type="PaxDb" id="2903-EOD23733"/>
<dbReference type="InterPro" id="IPR032816">
    <property type="entry name" value="VTT_dom"/>
</dbReference>
<evidence type="ECO:0000256" key="2">
    <source>
        <dbReference type="ARBA" id="ARBA00022475"/>
    </source>
</evidence>
<reference evidence="8" key="2">
    <citation type="submission" date="2024-10" db="UniProtKB">
        <authorList>
            <consortium name="EnsemblProtists"/>
        </authorList>
    </citation>
    <scope>IDENTIFICATION</scope>
</reference>
<evidence type="ECO:0000256" key="3">
    <source>
        <dbReference type="ARBA" id="ARBA00022692"/>
    </source>
</evidence>
<feature type="transmembrane region" description="Helical" evidence="6">
    <location>
        <begin position="193"/>
        <end position="213"/>
    </location>
</feature>
<feature type="transmembrane region" description="Helical" evidence="6">
    <location>
        <begin position="139"/>
        <end position="161"/>
    </location>
</feature>
<dbReference type="OMA" id="PTTERQF"/>
<dbReference type="InterPro" id="IPR015414">
    <property type="entry name" value="TMEM64"/>
</dbReference>
<dbReference type="PANTHER" id="PTHR12677">
    <property type="entry name" value="GOLGI APPARATUS MEMBRANE PROTEIN TVP38-RELATED"/>
    <property type="match status" value="1"/>
</dbReference>
<dbReference type="EnsemblProtists" id="EOD23733">
    <property type="protein sequence ID" value="EOD23733"/>
    <property type="gene ID" value="EMIHUDRAFT_457911"/>
</dbReference>
<reference evidence="9" key="1">
    <citation type="journal article" date="2013" name="Nature">
        <title>Pan genome of the phytoplankton Emiliania underpins its global distribution.</title>
        <authorList>
            <person name="Read B.A."/>
            <person name="Kegel J."/>
            <person name="Klute M.J."/>
            <person name="Kuo A."/>
            <person name="Lefebvre S.C."/>
            <person name="Maumus F."/>
            <person name="Mayer C."/>
            <person name="Miller J."/>
            <person name="Monier A."/>
            <person name="Salamov A."/>
            <person name="Young J."/>
            <person name="Aguilar M."/>
            <person name="Claverie J.M."/>
            <person name="Frickenhaus S."/>
            <person name="Gonzalez K."/>
            <person name="Herman E.K."/>
            <person name="Lin Y.C."/>
            <person name="Napier J."/>
            <person name="Ogata H."/>
            <person name="Sarno A.F."/>
            <person name="Shmutz J."/>
            <person name="Schroeder D."/>
            <person name="de Vargas C."/>
            <person name="Verret F."/>
            <person name="von Dassow P."/>
            <person name="Valentin K."/>
            <person name="Van de Peer Y."/>
            <person name="Wheeler G."/>
            <person name="Dacks J.B."/>
            <person name="Delwiche C.F."/>
            <person name="Dyhrman S.T."/>
            <person name="Glockner G."/>
            <person name="John U."/>
            <person name="Richards T."/>
            <person name="Worden A.Z."/>
            <person name="Zhang X."/>
            <person name="Grigoriev I.V."/>
            <person name="Allen A.E."/>
            <person name="Bidle K."/>
            <person name="Borodovsky M."/>
            <person name="Bowler C."/>
            <person name="Brownlee C."/>
            <person name="Cock J.M."/>
            <person name="Elias M."/>
            <person name="Gladyshev V.N."/>
            <person name="Groth M."/>
            <person name="Guda C."/>
            <person name="Hadaegh A."/>
            <person name="Iglesias-Rodriguez M.D."/>
            <person name="Jenkins J."/>
            <person name="Jones B.M."/>
            <person name="Lawson T."/>
            <person name="Leese F."/>
            <person name="Lindquist E."/>
            <person name="Lobanov A."/>
            <person name="Lomsadze A."/>
            <person name="Malik S.B."/>
            <person name="Marsh M.E."/>
            <person name="Mackinder L."/>
            <person name="Mock T."/>
            <person name="Mueller-Roeber B."/>
            <person name="Pagarete A."/>
            <person name="Parker M."/>
            <person name="Probert I."/>
            <person name="Quesneville H."/>
            <person name="Raines C."/>
            <person name="Rensing S.A."/>
            <person name="Riano-Pachon D.M."/>
            <person name="Richier S."/>
            <person name="Rokitta S."/>
            <person name="Shiraiwa Y."/>
            <person name="Soanes D.M."/>
            <person name="van der Giezen M."/>
            <person name="Wahlund T.M."/>
            <person name="Williams B."/>
            <person name="Wilson W."/>
            <person name="Wolfe G."/>
            <person name="Wurch L.L."/>
        </authorList>
    </citation>
    <scope>NUCLEOTIDE SEQUENCE</scope>
</reference>
<keyword evidence="2" id="KW-1003">Cell membrane</keyword>
<comment type="subcellular location">
    <subcellularLocation>
        <location evidence="1">Cell membrane</location>
        <topology evidence="1">Multi-pass membrane protein</topology>
    </subcellularLocation>
</comment>
<proteinExistence type="predicted"/>
<accession>A0A0D3JJP8</accession>
<protein>
    <recommendedName>
        <fullName evidence="7">VTT domain-containing protein</fullName>
    </recommendedName>
</protein>
<evidence type="ECO:0000256" key="6">
    <source>
        <dbReference type="SAM" id="Phobius"/>
    </source>
</evidence>
<dbReference type="eggNOG" id="KOG3140">
    <property type="taxonomic scope" value="Eukaryota"/>
</dbReference>
<dbReference type="GO" id="GO:0005886">
    <property type="term" value="C:plasma membrane"/>
    <property type="evidence" value="ECO:0007669"/>
    <property type="project" value="UniProtKB-SubCell"/>
</dbReference>
<evidence type="ECO:0000313" key="9">
    <source>
        <dbReference type="Proteomes" id="UP000013827"/>
    </source>
</evidence>
<sequence length="336" mass="34566">MSDGYVDSRDIEALRNQKGVGEWSVEQLQQLCDTGACRGFLFFRYQKPPILVAMLVFTAPPLAAVLLSPPGGKPIAALDGLLAAASQPHAAGIGAAAAVAKLTSPLLFGLLYAFCDLLIPLNIGLAPLCGAMFDFPTALAIVLTGGVAAATAAFFIGRMLLQDRVRSQLQKMPTTERQFSFIDRAITRGGFRAVFLLRLIPTPVPAINFLYGLTGVSGTSYMAATALGNLPGSVAILSSAALGKQLLLARGALHGRPLLPACALGLAAAFALVRLGARAVDAAKAALDDLAGGACGEEPGGSTVAVGAGQEEGEEECELDGCRPWLTSGEAAEVCA</sequence>
<feature type="transmembrane region" description="Helical" evidence="6">
    <location>
        <begin position="50"/>
        <end position="68"/>
    </location>
</feature>
<evidence type="ECO:0000256" key="5">
    <source>
        <dbReference type="ARBA" id="ARBA00023136"/>
    </source>
</evidence>
<keyword evidence="5 6" id="KW-0472">Membrane</keyword>
<dbReference type="Pfam" id="PF09335">
    <property type="entry name" value="VTT_dom"/>
    <property type="match status" value="1"/>
</dbReference>
<dbReference type="KEGG" id="ehx:EMIHUDRAFT_457911"/>
<keyword evidence="9" id="KW-1185">Reference proteome</keyword>
<dbReference type="AlphaFoldDB" id="A0A0D3JJP8"/>
<dbReference type="HOGENOM" id="CLU_827493_0_0_1"/>
<dbReference type="GeneID" id="17269277"/>
<organism evidence="8 9">
    <name type="scientific">Emiliania huxleyi (strain CCMP1516)</name>
    <dbReference type="NCBI Taxonomy" id="280463"/>
    <lineage>
        <taxon>Eukaryota</taxon>
        <taxon>Haptista</taxon>
        <taxon>Haptophyta</taxon>
        <taxon>Prymnesiophyceae</taxon>
        <taxon>Isochrysidales</taxon>
        <taxon>Noelaerhabdaceae</taxon>
        <taxon>Emiliania</taxon>
    </lineage>
</organism>
<dbReference type="RefSeq" id="XP_005776162.1">
    <property type="nucleotide sequence ID" value="XM_005776105.1"/>
</dbReference>
<feature type="domain" description="VTT" evidence="7">
    <location>
        <begin position="127"/>
        <end position="237"/>
    </location>
</feature>
<evidence type="ECO:0000259" key="7">
    <source>
        <dbReference type="Pfam" id="PF09335"/>
    </source>
</evidence>
<name>A0A0D3JJP8_EMIH1</name>
<dbReference type="PANTHER" id="PTHR12677:SF59">
    <property type="entry name" value="GOLGI APPARATUS MEMBRANE PROTEIN TVP38-RELATED"/>
    <property type="match status" value="1"/>
</dbReference>
<feature type="transmembrane region" description="Helical" evidence="6">
    <location>
        <begin position="258"/>
        <end position="277"/>
    </location>
</feature>
<keyword evidence="3 6" id="KW-0812">Transmembrane</keyword>
<feature type="transmembrane region" description="Helical" evidence="6">
    <location>
        <begin position="219"/>
        <end position="237"/>
    </location>
</feature>
<keyword evidence="4 6" id="KW-1133">Transmembrane helix</keyword>
<dbReference type="Proteomes" id="UP000013827">
    <property type="component" value="Unassembled WGS sequence"/>
</dbReference>
<evidence type="ECO:0000256" key="1">
    <source>
        <dbReference type="ARBA" id="ARBA00004651"/>
    </source>
</evidence>
<evidence type="ECO:0000256" key="4">
    <source>
        <dbReference type="ARBA" id="ARBA00022989"/>
    </source>
</evidence>
<evidence type="ECO:0000313" key="8">
    <source>
        <dbReference type="EnsemblProtists" id="EOD23733"/>
    </source>
</evidence>